<evidence type="ECO:0000256" key="3">
    <source>
        <dbReference type="ARBA" id="ARBA00023002"/>
    </source>
</evidence>
<evidence type="ECO:0000259" key="4">
    <source>
        <dbReference type="Pfam" id="PF00890"/>
    </source>
</evidence>
<dbReference type="PIRSF" id="PIRSF000141">
    <property type="entry name" value="Anaerobic_G3P_dh"/>
    <property type="match status" value="1"/>
</dbReference>
<dbReference type="NCBIfam" id="TIGR03378">
    <property type="entry name" value="glycerol3P_GlpB"/>
    <property type="match status" value="1"/>
</dbReference>
<dbReference type="AlphaFoldDB" id="A0A411ZP12"/>
<evidence type="ECO:0000313" key="5">
    <source>
        <dbReference type="EMBL" id="RGQ04571.1"/>
    </source>
</evidence>
<dbReference type="EC" id="1.1.5.3" evidence="5"/>
<reference evidence="5 6" key="1">
    <citation type="submission" date="2018-08" db="EMBL/GenBank/DDBJ databases">
        <title>A genome reference for cultivated species of the human gut microbiota.</title>
        <authorList>
            <person name="Zou Y."/>
            <person name="Xue W."/>
            <person name="Luo G."/>
        </authorList>
    </citation>
    <scope>NUCLEOTIDE SEQUENCE [LARGE SCALE GENOMIC DNA]</scope>
    <source>
        <strain evidence="5 6">AF29-2</strain>
    </source>
</reference>
<dbReference type="InterPro" id="IPR036188">
    <property type="entry name" value="FAD/NAD-bd_sf"/>
</dbReference>
<keyword evidence="1" id="KW-0285">Flavoprotein</keyword>
<protein>
    <submittedName>
        <fullName evidence="5">Anaerobic glycerol-3-phosphate dehydrogenase subunit B</fullName>
        <ecNumber evidence="5">1.1.5.3</ecNumber>
    </submittedName>
</protein>
<keyword evidence="3 5" id="KW-0560">Oxidoreductase</keyword>
<sequence>MLSYGESTLTIGSGIIDVLGYDDDGNFVANPIEGIKNVAKHHPYAKVENDVAKKALQTFMEIAKAENYPYMGDVNRNRWIPTALGNFKPTCLTPYSMNSDVLFEKKHILVIGFEGMKDFYADMVAKNLKKDFEEKKSITSLVIKSDLVNSRDLRDISSIDIAFWLEHEEGFNSFKNQLKPHVTPDTVIVLPAVLGLDPNYDLLDRLQQDLKTTFIEVFSLPPAITGLRLNKMLVSYAKKCGVEIIKKAKVIAAEVVDNKCKSVIVESHGRQKKFYADDFILATGGIYGGGLIAGIGSLKEPIFNIDIEVPEVQTDWSDKKLFSKGKQLFAQFGIEVNNNLVPITKDGKQIIDNLKIVGRNLAGYDFCYEKSGNGVALITAYKAAMDLCKVVR</sequence>
<keyword evidence="2" id="KW-0288">FMN</keyword>
<comment type="caution">
    <text evidence="5">The sequence shown here is derived from an EMBL/GenBank/DDBJ whole genome shotgun (WGS) entry which is preliminary data.</text>
</comment>
<accession>A0A411ZP12</accession>
<dbReference type="Pfam" id="PF00890">
    <property type="entry name" value="FAD_binding_2"/>
    <property type="match status" value="1"/>
</dbReference>
<dbReference type="InterPro" id="IPR003953">
    <property type="entry name" value="FAD-dep_OxRdtase_2_FAD-bd"/>
</dbReference>
<dbReference type="SUPFAM" id="SSF51905">
    <property type="entry name" value="FAD/NAD(P)-binding domain"/>
    <property type="match status" value="1"/>
</dbReference>
<dbReference type="GO" id="GO:0004368">
    <property type="term" value="F:glycerol-3-phosphate dehydrogenase (quinone) activity"/>
    <property type="evidence" value="ECO:0007669"/>
    <property type="project" value="UniProtKB-EC"/>
</dbReference>
<evidence type="ECO:0000256" key="2">
    <source>
        <dbReference type="ARBA" id="ARBA00022643"/>
    </source>
</evidence>
<organism evidence="5 6">
    <name type="scientific">Megamonas rupellensis</name>
    <dbReference type="NCBI Taxonomy" id="491921"/>
    <lineage>
        <taxon>Bacteria</taxon>
        <taxon>Bacillati</taxon>
        <taxon>Bacillota</taxon>
        <taxon>Negativicutes</taxon>
        <taxon>Selenomonadales</taxon>
        <taxon>Selenomonadaceae</taxon>
        <taxon>Megamonas</taxon>
    </lineage>
</organism>
<feature type="domain" description="FAD-dependent oxidoreductase 2 FAD-binding" evidence="4">
    <location>
        <begin position="6"/>
        <end position="375"/>
    </location>
</feature>
<dbReference type="EMBL" id="QRST01000014">
    <property type="protein sequence ID" value="RGQ04571.1"/>
    <property type="molecule type" value="Genomic_DNA"/>
</dbReference>
<evidence type="ECO:0000313" key="6">
    <source>
        <dbReference type="Proteomes" id="UP000284662"/>
    </source>
</evidence>
<name>A0A411ZP12_9FIRM</name>
<proteinExistence type="predicted"/>
<dbReference type="GO" id="GO:0009331">
    <property type="term" value="C:glycerol-3-phosphate dehydrogenase (FAD) complex"/>
    <property type="evidence" value="ECO:0007669"/>
    <property type="project" value="InterPro"/>
</dbReference>
<evidence type="ECO:0000256" key="1">
    <source>
        <dbReference type="ARBA" id="ARBA00022630"/>
    </source>
</evidence>
<dbReference type="Proteomes" id="UP000284662">
    <property type="component" value="Unassembled WGS sequence"/>
</dbReference>
<dbReference type="InterPro" id="IPR009158">
    <property type="entry name" value="G3P_DH_GlpB_su"/>
</dbReference>
<gene>
    <name evidence="5" type="primary">glpB</name>
    <name evidence="5" type="ORF">DWZ11_07680</name>
</gene>